<dbReference type="InterPro" id="IPR012337">
    <property type="entry name" value="RNaseH-like_sf"/>
</dbReference>
<protein>
    <recommendedName>
        <fullName evidence="3">Transposase</fullName>
    </recommendedName>
</protein>
<comment type="caution">
    <text evidence="1">The sequence shown here is derived from an EMBL/GenBank/DDBJ whole genome shotgun (WGS) entry which is preliminary data.</text>
</comment>
<dbReference type="EMBL" id="JARBHB010000013">
    <property type="protein sequence ID" value="KAJ8870184.1"/>
    <property type="molecule type" value="Genomic_DNA"/>
</dbReference>
<gene>
    <name evidence="1" type="ORF">PR048_029198</name>
</gene>
<evidence type="ECO:0000313" key="2">
    <source>
        <dbReference type="Proteomes" id="UP001159363"/>
    </source>
</evidence>
<evidence type="ECO:0008006" key="3">
    <source>
        <dbReference type="Google" id="ProtNLM"/>
    </source>
</evidence>
<name>A0ABQ9GCN9_9NEOP</name>
<keyword evidence="2" id="KW-1185">Reference proteome</keyword>
<evidence type="ECO:0000313" key="1">
    <source>
        <dbReference type="EMBL" id="KAJ8870184.1"/>
    </source>
</evidence>
<accession>A0ABQ9GCN9</accession>
<dbReference type="PANTHER" id="PTHR37162:SF10">
    <property type="entry name" value="DUF4371 DOMAIN-CONTAINING PROTEIN"/>
    <property type="match status" value="1"/>
</dbReference>
<organism evidence="1 2">
    <name type="scientific">Dryococelus australis</name>
    <dbReference type="NCBI Taxonomy" id="614101"/>
    <lineage>
        <taxon>Eukaryota</taxon>
        <taxon>Metazoa</taxon>
        <taxon>Ecdysozoa</taxon>
        <taxon>Arthropoda</taxon>
        <taxon>Hexapoda</taxon>
        <taxon>Insecta</taxon>
        <taxon>Pterygota</taxon>
        <taxon>Neoptera</taxon>
        <taxon>Polyneoptera</taxon>
        <taxon>Phasmatodea</taxon>
        <taxon>Verophasmatodea</taxon>
        <taxon>Anareolatae</taxon>
        <taxon>Phasmatidae</taxon>
        <taxon>Eurycanthinae</taxon>
        <taxon>Dryococelus</taxon>
    </lineage>
</organism>
<dbReference type="SUPFAM" id="SSF53098">
    <property type="entry name" value="Ribonuclease H-like"/>
    <property type="match status" value="1"/>
</dbReference>
<reference evidence="1 2" key="1">
    <citation type="submission" date="2023-02" db="EMBL/GenBank/DDBJ databases">
        <title>LHISI_Scaffold_Assembly.</title>
        <authorList>
            <person name="Stuart O.P."/>
            <person name="Cleave R."/>
            <person name="Magrath M.J.L."/>
            <person name="Mikheyev A.S."/>
        </authorList>
    </citation>
    <scope>NUCLEOTIDE SEQUENCE [LARGE SCALE GENOMIC DNA]</scope>
    <source>
        <strain evidence="1">Daus_M_001</strain>
        <tissue evidence="1">Leg muscle</tissue>
    </source>
</reference>
<proteinExistence type="predicted"/>
<dbReference type="Proteomes" id="UP001159363">
    <property type="component" value="Chromosome 12"/>
</dbReference>
<sequence>MEGSEKKKKVRYMCVNLTKWEESCIWLRPGKTHKHKVYYCSLCKREFSIAHGGSKDCKQHASTAGHKNNERDLNQSLKINSFFSNATMSASKILAGDLSLYHMVKHSCGRTKAEAIVKNVLAPKSVKDFVDILSNEDNTRKFFSLATEASTYKNCKMFPVVVRYFDPCGGIQNKLLDFIEQSHIEAVSSINGSDLRNVSFYCADNAFVNYGKHHSVMTLLKRGNENMLKANCSNHVLHNSCKRVCESFRIDIKVFVLKLYGHFACSEKRREVLKYLFELVDLKWCEILRHVPTRWLSLTPAVNHFVNNWEAIKSYIKSTDDCPKAVQCFSDDPEKELIIEAYLGLFSHIGNILLQTSKYVETADLSIMETFNVIRTVLDKVPERNNDRFFGSITQRILNLTCQIILFFPCALAEINFNEINNSVTLFKIKVDVDTLYDEFCNAKEILKSKINAQATSTYGISVPNLEKLLCFVMSIPDSNTHTERVFSLMNCKLNKTSVELMKAELQVVVNLKYSYKKIL</sequence>
<dbReference type="PANTHER" id="PTHR37162">
    <property type="entry name" value="HAT FAMILY DIMERISATION DOMAINCONTAINING PROTEIN-RELATED"/>
    <property type="match status" value="1"/>
</dbReference>